<name>G7GYZ9_9ACTN</name>
<dbReference type="InterPro" id="IPR004378">
    <property type="entry name" value="F420H2_quin_Rdtase"/>
</dbReference>
<comment type="caution">
    <text evidence="1">The sequence shown here is derived from an EMBL/GenBank/DDBJ whole genome shotgun (WGS) entry which is preliminary data.</text>
</comment>
<proteinExistence type="predicted"/>
<evidence type="ECO:0000313" key="1">
    <source>
        <dbReference type="EMBL" id="GAB08824.1"/>
    </source>
</evidence>
<gene>
    <name evidence="1" type="ORF">GOARA_021_00610</name>
</gene>
<evidence type="ECO:0008006" key="3">
    <source>
        <dbReference type="Google" id="ProtNLM"/>
    </source>
</evidence>
<dbReference type="AlphaFoldDB" id="G7GYZ9"/>
<dbReference type="SUPFAM" id="SSF50475">
    <property type="entry name" value="FMN-binding split barrel"/>
    <property type="match status" value="1"/>
</dbReference>
<sequence>MLAWGSMDQESVDIPEHLRYRDGQYVFERFAGTAATTASLRTRQRFTRFLRAIHRPWFAVRMPDGVAELTTVTRKSGQPRSTLVRAYRDGQRACLMSIAGEHALWLKNIRADPHITLRFRGTTLSGAARDPRDDEERRAIADAFCQTHPFDYMENMFHRRGLPNRQKIVELHKAWLDGGTALILEAD</sequence>
<dbReference type="Pfam" id="PF04075">
    <property type="entry name" value="F420H2_quin_red"/>
    <property type="match status" value="1"/>
</dbReference>
<dbReference type="EMBL" id="BAEE01000021">
    <property type="protein sequence ID" value="GAB08824.1"/>
    <property type="molecule type" value="Genomic_DNA"/>
</dbReference>
<dbReference type="NCBIfam" id="TIGR00026">
    <property type="entry name" value="hi_GC_TIGR00026"/>
    <property type="match status" value="1"/>
</dbReference>
<organism evidence="1 2">
    <name type="scientific">Gordonia araii NBRC 100433</name>
    <dbReference type="NCBI Taxonomy" id="1073574"/>
    <lineage>
        <taxon>Bacteria</taxon>
        <taxon>Bacillati</taxon>
        <taxon>Actinomycetota</taxon>
        <taxon>Actinomycetes</taxon>
        <taxon>Mycobacteriales</taxon>
        <taxon>Gordoniaceae</taxon>
        <taxon>Gordonia</taxon>
    </lineage>
</organism>
<dbReference type="Gene3D" id="2.30.110.10">
    <property type="entry name" value="Electron Transport, Fmn-binding Protein, Chain A"/>
    <property type="match status" value="1"/>
</dbReference>
<keyword evidence="2" id="KW-1185">Reference proteome</keyword>
<evidence type="ECO:0000313" key="2">
    <source>
        <dbReference type="Proteomes" id="UP000035088"/>
    </source>
</evidence>
<reference evidence="1 2" key="1">
    <citation type="submission" date="2011-11" db="EMBL/GenBank/DDBJ databases">
        <title>Whole genome shotgun sequence of Gordonia araii NBRC 100433.</title>
        <authorList>
            <person name="Yoshida Y."/>
            <person name="Hosoyama A."/>
            <person name="Tsuchikane K."/>
            <person name="Katsumata H."/>
            <person name="Yamazaki S."/>
            <person name="Fujita N."/>
        </authorList>
    </citation>
    <scope>NUCLEOTIDE SEQUENCE [LARGE SCALE GENOMIC DNA]</scope>
    <source>
        <strain evidence="1 2">NBRC 100433</strain>
    </source>
</reference>
<dbReference type="GO" id="GO:0016491">
    <property type="term" value="F:oxidoreductase activity"/>
    <property type="evidence" value="ECO:0007669"/>
    <property type="project" value="InterPro"/>
</dbReference>
<dbReference type="STRING" id="1073574.GOARA_021_00610"/>
<protein>
    <recommendedName>
        <fullName evidence="3">Deazaflavin-dependent nitroreductase</fullName>
    </recommendedName>
</protein>
<accession>G7GYZ9</accession>
<dbReference type="InterPro" id="IPR012349">
    <property type="entry name" value="Split_barrel_FMN-bd"/>
</dbReference>
<dbReference type="Proteomes" id="UP000035088">
    <property type="component" value="Unassembled WGS sequence"/>
</dbReference>